<dbReference type="InterPro" id="IPR036291">
    <property type="entry name" value="NAD(P)-bd_dom_sf"/>
</dbReference>
<name>A0ABP9CMI1_9ACTN</name>
<protein>
    <recommendedName>
        <fullName evidence="3">Saccharopine dehydrogenase NADP binding domain-containing protein</fullName>
    </recommendedName>
</protein>
<comment type="caution">
    <text evidence="1">The sequence shown here is derived from an EMBL/GenBank/DDBJ whole genome shotgun (WGS) entry which is preliminary data.</text>
</comment>
<accession>A0ABP9CMI1</accession>
<dbReference type="Proteomes" id="UP001501265">
    <property type="component" value="Unassembled WGS sequence"/>
</dbReference>
<reference evidence="2" key="1">
    <citation type="journal article" date="2019" name="Int. J. Syst. Evol. Microbiol.">
        <title>The Global Catalogue of Microorganisms (GCM) 10K type strain sequencing project: providing services to taxonomists for standard genome sequencing and annotation.</title>
        <authorList>
            <consortium name="The Broad Institute Genomics Platform"/>
            <consortium name="The Broad Institute Genome Sequencing Center for Infectious Disease"/>
            <person name="Wu L."/>
            <person name="Ma J."/>
        </authorList>
    </citation>
    <scope>NUCLEOTIDE SEQUENCE [LARGE SCALE GENOMIC DNA]</scope>
    <source>
        <strain evidence="2">JCM 18081</strain>
    </source>
</reference>
<keyword evidence="2" id="KW-1185">Reference proteome</keyword>
<evidence type="ECO:0000313" key="2">
    <source>
        <dbReference type="Proteomes" id="UP001501265"/>
    </source>
</evidence>
<organism evidence="1 2">
    <name type="scientific">Streptomyces ziwulingensis</name>
    <dbReference type="NCBI Taxonomy" id="1045501"/>
    <lineage>
        <taxon>Bacteria</taxon>
        <taxon>Bacillati</taxon>
        <taxon>Actinomycetota</taxon>
        <taxon>Actinomycetes</taxon>
        <taxon>Kitasatosporales</taxon>
        <taxon>Streptomycetaceae</taxon>
        <taxon>Streptomyces</taxon>
    </lineage>
</organism>
<evidence type="ECO:0008006" key="3">
    <source>
        <dbReference type="Google" id="ProtNLM"/>
    </source>
</evidence>
<proteinExistence type="predicted"/>
<dbReference type="SUPFAM" id="SSF51735">
    <property type="entry name" value="NAD(P)-binding Rossmann-fold domains"/>
    <property type="match status" value="1"/>
</dbReference>
<gene>
    <name evidence="1" type="ORF">GCM10023220_47730</name>
</gene>
<dbReference type="EMBL" id="BAABIG010000052">
    <property type="protein sequence ID" value="GAA4811264.1"/>
    <property type="molecule type" value="Genomic_DNA"/>
</dbReference>
<evidence type="ECO:0000313" key="1">
    <source>
        <dbReference type="EMBL" id="GAA4811264.1"/>
    </source>
</evidence>
<sequence>MLTPTGQDKPLIMLVGLGDLSSRLLAMLLADPATNRVVVAGRDPETLRLRANLVRFTAGNLGDFGSVSTEKMDLHDVDRTAETLSRVRPDIIFMGASLQSWRVITQLPKDVFEELDQAQFGPWLPRHLTLNHLLMQAVRRSGSAAKVVNAAFPDAVGPVLAKVGLAPTTGIGNVANIVPALTLAFAHAAAEDPADVEVRLVAQHYFSHYVPRFGDAGKGAYHLTATVRGERLDLPHQRIFAQLNGRLKRLGGLDGQLLTASSAMRVLAAMATDSGTLCHTPAPGGLPGGYPARVTREGATVDLDPSITLDEAVRRNEECQRADGIERIDEDATVTFTETEMAVMKRLLGYECRSMKLADSAQWADELGRKYEAFAARYAKTP</sequence>
<dbReference type="RefSeq" id="WP_345622123.1">
    <property type="nucleotide sequence ID" value="NZ_BAABIG010000052.1"/>
</dbReference>